<dbReference type="HOGENOM" id="CLU_075748_1_0_4"/>
<dbReference type="RefSeq" id="WP_011828047.1">
    <property type="nucleotide sequence ID" value="NC_008825.1"/>
</dbReference>
<gene>
    <name evidence="3" type="ordered locus">Mpe_A0447</name>
</gene>
<dbReference type="PROSITE" id="PS51257">
    <property type="entry name" value="PROKAR_LIPOPROTEIN"/>
    <property type="match status" value="1"/>
</dbReference>
<name>A2SCX0_METPP</name>
<dbReference type="AlphaFoldDB" id="A2SCX0"/>
<evidence type="ECO:0000313" key="4">
    <source>
        <dbReference type="Proteomes" id="UP000000366"/>
    </source>
</evidence>
<dbReference type="Pfam" id="PF14339">
    <property type="entry name" value="DUF4394"/>
    <property type="match status" value="1"/>
</dbReference>
<dbReference type="EMBL" id="CP000555">
    <property type="protein sequence ID" value="ABM93409.1"/>
    <property type="molecule type" value="Genomic_DNA"/>
</dbReference>
<feature type="domain" description="DUF4394" evidence="2">
    <location>
        <begin position="46"/>
        <end position="293"/>
    </location>
</feature>
<feature type="signal peptide" evidence="1">
    <location>
        <begin position="1"/>
        <end position="22"/>
    </location>
</feature>
<proteinExistence type="predicted"/>
<dbReference type="Proteomes" id="UP000000366">
    <property type="component" value="Chromosome"/>
</dbReference>
<keyword evidence="4" id="KW-1185">Reference proteome</keyword>
<keyword evidence="1" id="KW-0732">Signal</keyword>
<evidence type="ECO:0000256" key="1">
    <source>
        <dbReference type="SAM" id="SignalP"/>
    </source>
</evidence>
<accession>A2SCX0</accession>
<protein>
    <recommendedName>
        <fullName evidence="2">DUF4394 domain-containing protein</fullName>
    </recommendedName>
</protein>
<evidence type="ECO:0000259" key="2">
    <source>
        <dbReference type="Pfam" id="PF14339"/>
    </source>
</evidence>
<dbReference type="SUPFAM" id="SSF75011">
    <property type="entry name" value="3-carboxy-cis,cis-mucoante lactonizing enzyme"/>
    <property type="match status" value="1"/>
</dbReference>
<sequence length="296" mass="30798">MTRTFLAAGVLATLAAAGCAVMAPSTDEPLGPPAKETIVAVDAEQRLLRFNAGQPQKLLDRRTLTGLQPGERVLGLDYRVARGQLFALGSSGRLYRIDTASAAATPVGSPLAIALQGSEFGVDFNPTVDRLRIVSDTGQNLRLHPDTGAVVDADPKTEGTQIDGPLAYDAADVNAGRTPAVVAAGYTYNQQDEKLTTNFAIDARLGVLITQGSREGVQPAVSPNTGRLRTVGPLNAGAFERASFDIGDVNNTAYAALTDHDGQVSRWVRIDLATGAATAIGRIAGGQPVVGIAIEP</sequence>
<dbReference type="KEGG" id="mpt:Mpe_A0447"/>
<dbReference type="InterPro" id="IPR025507">
    <property type="entry name" value="DUF4394"/>
</dbReference>
<dbReference type="STRING" id="420662.Mpe_A0447"/>
<dbReference type="eggNOG" id="COG3291">
    <property type="taxonomic scope" value="Bacteria"/>
</dbReference>
<reference evidence="3 4" key="1">
    <citation type="journal article" date="2007" name="J. Bacteriol.">
        <title>Whole-genome analysis of the methyl tert-butyl ether-degrading beta-proteobacterium Methylibium petroleiphilum PM1.</title>
        <authorList>
            <person name="Kane S.R."/>
            <person name="Chakicherla A.Y."/>
            <person name="Chain P.S.G."/>
            <person name="Schmidt R."/>
            <person name="Shin M.W."/>
            <person name="Legler T.C."/>
            <person name="Scow K.M."/>
            <person name="Larimer F.W."/>
            <person name="Lucas S.M."/>
            <person name="Richardson P.M."/>
            <person name="Hristova K.R."/>
        </authorList>
    </citation>
    <scope>NUCLEOTIDE SEQUENCE [LARGE SCALE GENOMIC DNA]</scope>
    <source>
        <strain evidence="4">ATCC BAA-1232 / LMG 22953 / PM1</strain>
    </source>
</reference>
<evidence type="ECO:0000313" key="3">
    <source>
        <dbReference type="EMBL" id="ABM93409.1"/>
    </source>
</evidence>
<feature type="chain" id="PRO_5002646301" description="DUF4394 domain-containing protein" evidence="1">
    <location>
        <begin position="23"/>
        <end position="296"/>
    </location>
</feature>
<organism evidence="3 4">
    <name type="scientific">Methylibium petroleiphilum (strain ATCC BAA-1232 / LMG 22953 / PM1)</name>
    <dbReference type="NCBI Taxonomy" id="420662"/>
    <lineage>
        <taxon>Bacteria</taxon>
        <taxon>Pseudomonadati</taxon>
        <taxon>Pseudomonadota</taxon>
        <taxon>Betaproteobacteria</taxon>
        <taxon>Burkholderiales</taxon>
        <taxon>Sphaerotilaceae</taxon>
        <taxon>Methylibium</taxon>
    </lineage>
</organism>